<evidence type="ECO:0000256" key="3">
    <source>
        <dbReference type="ARBA" id="ARBA00022679"/>
    </source>
</evidence>
<keyword evidence="5 9" id="KW-1133">Transmembrane helix</keyword>
<comment type="caution">
    <text evidence="10">The sequence shown here is derived from an EMBL/GenBank/DDBJ whole genome shotgun (WGS) entry which is preliminary data.</text>
</comment>
<accession>A0A255EEP4</accession>
<feature type="transmembrane region" description="Helical" evidence="9">
    <location>
        <begin position="369"/>
        <end position="386"/>
    </location>
</feature>
<feature type="transmembrane region" description="Helical" evidence="9">
    <location>
        <begin position="329"/>
        <end position="362"/>
    </location>
</feature>
<evidence type="ECO:0000256" key="7">
    <source>
        <dbReference type="ARBA" id="ARBA00024033"/>
    </source>
</evidence>
<comment type="similarity">
    <text evidence="7">Belongs to the glycosyltransferase 87 family.</text>
</comment>
<feature type="compositionally biased region" description="Polar residues" evidence="8">
    <location>
        <begin position="459"/>
        <end position="473"/>
    </location>
</feature>
<keyword evidence="4 9" id="KW-0812">Transmembrane</keyword>
<evidence type="ECO:0000256" key="9">
    <source>
        <dbReference type="SAM" id="Phobius"/>
    </source>
</evidence>
<feature type="transmembrane region" description="Helical" evidence="9">
    <location>
        <begin position="406"/>
        <end position="426"/>
    </location>
</feature>
<feature type="region of interest" description="Disordered" evidence="8">
    <location>
        <begin position="434"/>
        <end position="473"/>
    </location>
</feature>
<feature type="transmembrane region" description="Helical" evidence="9">
    <location>
        <begin position="209"/>
        <end position="233"/>
    </location>
</feature>
<dbReference type="Proteomes" id="UP000216533">
    <property type="component" value="Unassembled WGS sequence"/>
</dbReference>
<evidence type="ECO:0000256" key="2">
    <source>
        <dbReference type="ARBA" id="ARBA00022475"/>
    </source>
</evidence>
<feature type="transmembrane region" description="Helical" evidence="9">
    <location>
        <begin position="159"/>
        <end position="177"/>
    </location>
</feature>
<evidence type="ECO:0000256" key="4">
    <source>
        <dbReference type="ARBA" id="ARBA00022692"/>
    </source>
</evidence>
<evidence type="ECO:0000256" key="6">
    <source>
        <dbReference type="ARBA" id="ARBA00023136"/>
    </source>
</evidence>
<name>A0A255EEP4_9ACTN</name>
<dbReference type="InterPro" id="IPR018584">
    <property type="entry name" value="GT87"/>
</dbReference>
<feature type="transmembrane region" description="Helical" evidence="9">
    <location>
        <begin position="50"/>
        <end position="69"/>
    </location>
</feature>
<comment type="subcellular location">
    <subcellularLocation>
        <location evidence="1">Cell membrane</location>
        <topology evidence="1">Multi-pass membrane protein</topology>
    </subcellularLocation>
</comment>
<evidence type="ECO:0000313" key="11">
    <source>
        <dbReference type="Proteomes" id="UP000216533"/>
    </source>
</evidence>
<evidence type="ECO:0000256" key="5">
    <source>
        <dbReference type="ARBA" id="ARBA00022989"/>
    </source>
</evidence>
<feature type="transmembrane region" description="Helical" evidence="9">
    <location>
        <begin position="240"/>
        <end position="259"/>
    </location>
</feature>
<evidence type="ECO:0000256" key="1">
    <source>
        <dbReference type="ARBA" id="ARBA00004651"/>
    </source>
</evidence>
<dbReference type="GO" id="GO:0016758">
    <property type="term" value="F:hexosyltransferase activity"/>
    <property type="evidence" value="ECO:0007669"/>
    <property type="project" value="InterPro"/>
</dbReference>
<evidence type="ECO:0008006" key="12">
    <source>
        <dbReference type="Google" id="ProtNLM"/>
    </source>
</evidence>
<reference evidence="10 11" key="1">
    <citation type="submission" date="2017-07" db="EMBL/GenBank/DDBJ databases">
        <title>Draft whole genome sequences of clinical Proprionibacteriaceae strains.</title>
        <authorList>
            <person name="Bernier A.-M."/>
            <person name="Bernard K."/>
            <person name="Domingo M.-C."/>
        </authorList>
    </citation>
    <scope>NUCLEOTIDE SEQUENCE [LARGE SCALE GENOMIC DNA]</scope>
    <source>
        <strain evidence="10 11">NML 160184</strain>
    </source>
</reference>
<gene>
    <name evidence="10" type="ORF">CGZ92_01990</name>
</gene>
<feature type="transmembrane region" description="Helical" evidence="9">
    <location>
        <begin position="136"/>
        <end position="153"/>
    </location>
</feature>
<sequence>MDRVTTTVRRLTDFFGQVTLRATEAADADAGRAVFALPATGGTVAVLQRIAAVVAVCVLPIFVAFGVVADTGDTGLVSWPWQALTADLAVYVRAAEQLLAGQDIYDSAGGLPFLYPPVAALLAVPLRLVEWSTAQMVWTALNAVLVVAVLHRIGVERPWLLSLLSALVVQLVHPVSLTLWYGQVGILLVALVVLDLVPGPRLFPVRLLPAGALVGLAAAIKLTPLFFPVVLVCCRQWRTALGAVGSFLLFGVVGAVAAPAASRDYWWGLLGGDTGLGNSVLYVTNQSIHVAVLRRLGPDATGAAVLASALVVAVGALAVVAWWRRGAVGFAVCLGGVATLIASPVSWAHHFVWVVPMAVALVRPGIPDSLRALCGGWVLWLCLGFYNRLPGGGDVELTWTVDQWWVSAVSALLGIAILAWAALLGWDDLRRGTPLPEPDQGAGMPTTSTVSGPPGGQPETASTSSAQDGKSAR</sequence>
<feature type="transmembrane region" description="Helical" evidence="9">
    <location>
        <begin position="303"/>
        <end position="323"/>
    </location>
</feature>
<keyword evidence="2" id="KW-1003">Cell membrane</keyword>
<protein>
    <recommendedName>
        <fullName evidence="12">DUF2029 domain-containing protein</fullName>
    </recommendedName>
</protein>
<evidence type="ECO:0000313" key="10">
    <source>
        <dbReference type="EMBL" id="OYN90024.1"/>
    </source>
</evidence>
<dbReference type="Pfam" id="PF09594">
    <property type="entry name" value="GT87"/>
    <property type="match status" value="1"/>
</dbReference>
<dbReference type="EMBL" id="NMVI01000007">
    <property type="protein sequence ID" value="OYN90024.1"/>
    <property type="molecule type" value="Genomic_DNA"/>
</dbReference>
<keyword evidence="3" id="KW-0808">Transferase</keyword>
<organism evidence="10 11">
    <name type="scientific">Parenemella sanctibonifatiensis</name>
    <dbReference type="NCBI Taxonomy" id="2016505"/>
    <lineage>
        <taxon>Bacteria</taxon>
        <taxon>Bacillati</taxon>
        <taxon>Actinomycetota</taxon>
        <taxon>Actinomycetes</taxon>
        <taxon>Propionibacteriales</taxon>
        <taxon>Propionibacteriaceae</taxon>
        <taxon>Parenemella</taxon>
    </lineage>
</organism>
<dbReference type="AlphaFoldDB" id="A0A255EEP4"/>
<keyword evidence="6 9" id="KW-0472">Membrane</keyword>
<evidence type="ECO:0000256" key="8">
    <source>
        <dbReference type="SAM" id="MobiDB-lite"/>
    </source>
</evidence>
<proteinExistence type="inferred from homology"/>
<dbReference type="GO" id="GO:0005886">
    <property type="term" value="C:plasma membrane"/>
    <property type="evidence" value="ECO:0007669"/>
    <property type="project" value="UniProtKB-SubCell"/>
</dbReference>